<dbReference type="GO" id="GO:0005739">
    <property type="term" value="C:mitochondrion"/>
    <property type="evidence" value="ECO:0007669"/>
    <property type="project" value="UniProtKB-ARBA"/>
</dbReference>
<dbReference type="InterPro" id="IPR051289">
    <property type="entry name" value="LAGLIDADG_Endonuclease"/>
</dbReference>
<keyword evidence="3" id="KW-0255">Endonuclease</keyword>
<geneLocation type="mitochondrion" evidence="3"/>
<dbReference type="Pfam" id="PF00961">
    <property type="entry name" value="LAGLIDADG_1"/>
    <property type="match status" value="2"/>
</dbReference>
<dbReference type="AlphaFoldDB" id="A0A386TYC5"/>
<dbReference type="EMBL" id="MH725795">
    <property type="protein sequence ID" value="AYE93234.1"/>
    <property type="molecule type" value="Genomic_DNA"/>
</dbReference>
<reference evidence="3" key="1">
    <citation type="submission" date="2018-08" db="EMBL/GenBank/DDBJ databases">
        <title>Comparative mitochondrial genomics of the basidiomycete Termitomyces.</title>
        <authorList>
            <person name="Nieuwenhuis M."/>
        </authorList>
    </citation>
    <scope>NUCLEOTIDE SEQUENCE</scope>
    <source>
        <strain evidence="3">Mi166</strain>
    </source>
</reference>
<evidence type="ECO:0000313" key="4">
    <source>
        <dbReference type="EMBL" id="AYE93258.1"/>
    </source>
</evidence>
<sequence>MVPSYSRKAISGWSNHPCTVTSHKMNENEMGYRGSKSEIQNPQPNKISVKEQRVDGSWFLAKMARNLRCTLMGREICYPIKIPSKQSNKLSYSTLSCNPKLNPWFVTGFSDAESCFSISIYSDSRMKTKWRISPLFVIKLHIKDIAILEAIKYTLGVGVIRNNYATNSVQYRVESIKNLQVIVDHFDKYQLISAKVSDYLLFKQCFELIKKGEHLTEEGVLQLVRIKSSLNWGLSSKLKEAFPNIIPALGPTRARGGLKRPDYLFKGITDPYWVAGFTSGEGSFHLVIRDSNTNNGKDSVSMRFSINLNIREIEIIKGLVTFFKLNRTETIETEATKNFYISPSGKICSSSNYKGFRYCEHNYSVFRKISDSGCKKPRFCRL</sequence>
<name>A0A386TYC5_9AGAR</name>
<feature type="domain" description="Homing endonuclease LAGLIDADG" evidence="2">
    <location>
        <begin position="107"/>
        <end position="205"/>
    </location>
</feature>
<dbReference type="InterPro" id="IPR004860">
    <property type="entry name" value="LAGLIDADG_dom"/>
</dbReference>
<keyword evidence="3" id="KW-0496">Mitochondrion</keyword>
<keyword evidence="3" id="KW-0540">Nuclease</keyword>
<evidence type="ECO:0000259" key="2">
    <source>
        <dbReference type="Pfam" id="PF00961"/>
    </source>
</evidence>
<evidence type="ECO:0000313" key="3">
    <source>
        <dbReference type="EMBL" id="AYE93234.1"/>
    </source>
</evidence>
<dbReference type="PANTHER" id="PTHR36181">
    <property type="entry name" value="INTRON-ENCODED ENDONUCLEASE AI3-RELATED"/>
    <property type="match status" value="1"/>
</dbReference>
<evidence type="ECO:0000256" key="1">
    <source>
        <dbReference type="ARBA" id="ARBA00002670"/>
    </source>
</evidence>
<comment type="function">
    <text evidence="1">Mitochondrial DNA endonuclease involved in intron homing.</text>
</comment>
<dbReference type="Gene3D" id="3.10.28.10">
    <property type="entry name" value="Homing endonucleases"/>
    <property type="match status" value="2"/>
</dbReference>
<accession>A0A386TYC5</accession>
<dbReference type="GO" id="GO:0004519">
    <property type="term" value="F:endonuclease activity"/>
    <property type="evidence" value="ECO:0007669"/>
    <property type="project" value="UniProtKB-KW"/>
</dbReference>
<dbReference type="PANTHER" id="PTHR36181:SF4">
    <property type="entry name" value="LAGLIDADG ENDONUCLEASE"/>
    <property type="match status" value="1"/>
</dbReference>
<protein>
    <submittedName>
        <fullName evidence="3">LAGLIDADG homing endonuclease</fullName>
    </submittedName>
</protein>
<dbReference type="EMBL" id="MH725795">
    <property type="protein sequence ID" value="AYE93258.1"/>
    <property type="molecule type" value="Genomic_DNA"/>
</dbReference>
<feature type="domain" description="Homing endonuclease LAGLIDADG" evidence="2">
    <location>
        <begin position="275"/>
        <end position="343"/>
    </location>
</feature>
<dbReference type="SUPFAM" id="SSF55608">
    <property type="entry name" value="Homing endonucleases"/>
    <property type="match status" value="2"/>
</dbReference>
<proteinExistence type="predicted"/>
<gene>
    <name evidence="4" type="ORF">C0995_000059</name>
    <name evidence="3" type="ORF">C0995_000071</name>
</gene>
<dbReference type="InterPro" id="IPR027434">
    <property type="entry name" value="Homing_endonucl"/>
</dbReference>
<keyword evidence="3" id="KW-0378">Hydrolase</keyword>
<organism evidence="3">
    <name type="scientific">Termitomyces sp</name>
    <dbReference type="NCBI Taxonomy" id="1916073"/>
    <lineage>
        <taxon>Eukaryota</taxon>
        <taxon>Fungi</taxon>
        <taxon>Dikarya</taxon>
        <taxon>Basidiomycota</taxon>
        <taxon>Agaricomycotina</taxon>
        <taxon>Agaricomycetes</taxon>
        <taxon>Agaricomycetidae</taxon>
        <taxon>Agaricales</taxon>
        <taxon>Tricholomatineae</taxon>
        <taxon>Lyophyllaceae</taxon>
        <taxon>Termitomyces</taxon>
    </lineage>
</organism>